<evidence type="ECO:0000256" key="5">
    <source>
        <dbReference type="ARBA" id="ARBA00023136"/>
    </source>
</evidence>
<name>A0AAE0RND0_9BIVA</name>
<evidence type="ECO:0000259" key="6">
    <source>
        <dbReference type="PROSITE" id="PS50104"/>
    </source>
</evidence>
<dbReference type="Gene3D" id="3.80.10.10">
    <property type="entry name" value="Ribonuclease Inhibitor"/>
    <property type="match status" value="1"/>
</dbReference>
<dbReference type="GO" id="GO:0038023">
    <property type="term" value="F:signaling receptor activity"/>
    <property type="evidence" value="ECO:0007669"/>
    <property type="project" value="TreeGrafter"/>
</dbReference>
<dbReference type="GO" id="GO:0007165">
    <property type="term" value="P:signal transduction"/>
    <property type="evidence" value="ECO:0007669"/>
    <property type="project" value="InterPro"/>
</dbReference>
<keyword evidence="4" id="KW-1133">Transmembrane helix</keyword>
<dbReference type="SUPFAM" id="SSF52200">
    <property type="entry name" value="Toll/Interleukin receptor TIR domain"/>
    <property type="match status" value="1"/>
</dbReference>
<dbReference type="Gene3D" id="3.40.50.10140">
    <property type="entry name" value="Toll/interleukin-1 receptor homology (TIR) domain"/>
    <property type="match status" value="1"/>
</dbReference>
<dbReference type="PROSITE" id="PS50104">
    <property type="entry name" value="TIR"/>
    <property type="match status" value="1"/>
</dbReference>
<organism evidence="7 8">
    <name type="scientific">Potamilus streckersoni</name>
    <dbReference type="NCBI Taxonomy" id="2493646"/>
    <lineage>
        <taxon>Eukaryota</taxon>
        <taxon>Metazoa</taxon>
        <taxon>Spiralia</taxon>
        <taxon>Lophotrochozoa</taxon>
        <taxon>Mollusca</taxon>
        <taxon>Bivalvia</taxon>
        <taxon>Autobranchia</taxon>
        <taxon>Heteroconchia</taxon>
        <taxon>Palaeoheterodonta</taxon>
        <taxon>Unionida</taxon>
        <taxon>Unionoidea</taxon>
        <taxon>Unionidae</taxon>
        <taxon>Ambleminae</taxon>
        <taxon>Lampsilini</taxon>
        <taxon>Potamilus</taxon>
    </lineage>
</organism>
<sequence>MYRVSCDTSTQNPGSHYAPFPTILPNNTRVFFFRSTKENNVFKDSDVSFTDISWGQVEEITLRNVENIQLNETRLAGLSRLRVLRLQDDTLRNISHPGAFRLTPNLEVLDLSYNPWLPLKCIVAALNESLPNLKYLDLCNLQNSLSEPFILNAKFAKAIENKPLITLNVSKTKISLFQDGLTSVSIRIRRKVKRRREDERVLMERFNDNDNYDQQRYFVFLSYAGRDDELVSNYIYPVLEQILREKFGNNGNLICTGDTHFTPGRWVAEEIDRYLNRCHVIVMVVSKHFIESEWCKYEVMLAKQKNKLKILLVNEEVYREKIPSALNYILKLCTRATWRLQNGQFVIRPEWNKICEGILKASIKSVDEFEDEAQL</sequence>
<protein>
    <recommendedName>
        <fullName evidence="6">TIR domain-containing protein</fullName>
    </recommendedName>
</protein>
<dbReference type="PANTHER" id="PTHR24365:SF541">
    <property type="entry name" value="PROTEIN TOLL-RELATED"/>
    <property type="match status" value="1"/>
</dbReference>
<keyword evidence="8" id="KW-1185">Reference proteome</keyword>
<dbReference type="EMBL" id="JAEAOA010001402">
    <property type="protein sequence ID" value="KAK3576609.1"/>
    <property type="molecule type" value="Genomic_DNA"/>
</dbReference>
<dbReference type="InterPro" id="IPR000157">
    <property type="entry name" value="TIR_dom"/>
</dbReference>
<keyword evidence="3" id="KW-0732">Signal</keyword>
<dbReference type="Proteomes" id="UP001195483">
    <property type="component" value="Unassembled WGS sequence"/>
</dbReference>
<comment type="caution">
    <text evidence="7">The sequence shown here is derived from an EMBL/GenBank/DDBJ whole genome shotgun (WGS) entry which is preliminary data.</text>
</comment>
<evidence type="ECO:0000313" key="8">
    <source>
        <dbReference type="Proteomes" id="UP001195483"/>
    </source>
</evidence>
<evidence type="ECO:0000256" key="2">
    <source>
        <dbReference type="ARBA" id="ARBA00022692"/>
    </source>
</evidence>
<comment type="subcellular location">
    <subcellularLocation>
        <location evidence="1">Membrane</location>
        <topology evidence="1">Single-pass membrane protein</topology>
    </subcellularLocation>
</comment>
<dbReference type="SUPFAM" id="SSF52047">
    <property type="entry name" value="RNI-like"/>
    <property type="match status" value="1"/>
</dbReference>
<evidence type="ECO:0000256" key="1">
    <source>
        <dbReference type="ARBA" id="ARBA00004167"/>
    </source>
</evidence>
<reference evidence="7" key="3">
    <citation type="submission" date="2023-05" db="EMBL/GenBank/DDBJ databases">
        <authorList>
            <person name="Smith C.H."/>
        </authorList>
    </citation>
    <scope>NUCLEOTIDE SEQUENCE</scope>
    <source>
        <strain evidence="7">CHS0354</strain>
        <tissue evidence="7">Mantle</tissue>
    </source>
</reference>
<reference evidence="7" key="2">
    <citation type="journal article" date="2021" name="Genome Biol. Evol.">
        <title>Developing a high-quality reference genome for a parasitic bivalve with doubly uniparental inheritance (Bivalvia: Unionida).</title>
        <authorList>
            <person name="Smith C.H."/>
        </authorList>
    </citation>
    <scope>NUCLEOTIDE SEQUENCE</scope>
    <source>
        <strain evidence="7">CHS0354</strain>
        <tissue evidence="7">Mantle</tissue>
    </source>
</reference>
<evidence type="ECO:0000313" key="7">
    <source>
        <dbReference type="EMBL" id="KAK3576609.1"/>
    </source>
</evidence>
<dbReference type="Pfam" id="PF13676">
    <property type="entry name" value="TIR_2"/>
    <property type="match status" value="1"/>
</dbReference>
<keyword evidence="5" id="KW-0472">Membrane</keyword>
<feature type="domain" description="TIR" evidence="6">
    <location>
        <begin position="215"/>
        <end position="358"/>
    </location>
</feature>
<dbReference type="GO" id="GO:0005886">
    <property type="term" value="C:plasma membrane"/>
    <property type="evidence" value="ECO:0007669"/>
    <property type="project" value="TreeGrafter"/>
</dbReference>
<dbReference type="AlphaFoldDB" id="A0AAE0RND0"/>
<evidence type="ECO:0000256" key="3">
    <source>
        <dbReference type="ARBA" id="ARBA00022729"/>
    </source>
</evidence>
<accession>A0AAE0RND0</accession>
<dbReference type="InterPro" id="IPR032675">
    <property type="entry name" value="LRR_dom_sf"/>
</dbReference>
<dbReference type="SMART" id="SM00255">
    <property type="entry name" value="TIR"/>
    <property type="match status" value="1"/>
</dbReference>
<gene>
    <name evidence="7" type="ORF">CHS0354_023127</name>
</gene>
<keyword evidence="2" id="KW-0812">Transmembrane</keyword>
<proteinExistence type="predicted"/>
<evidence type="ECO:0000256" key="4">
    <source>
        <dbReference type="ARBA" id="ARBA00022989"/>
    </source>
</evidence>
<reference evidence="7" key="1">
    <citation type="journal article" date="2021" name="Genome Biol. Evol.">
        <title>A High-Quality Reference Genome for a Parasitic Bivalve with Doubly Uniparental Inheritance (Bivalvia: Unionida).</title>
        <authorList>
            <person name="Smith C.H."/>
        </authorList>
    </citation>
    <scope>NUCLEOTIDE SEQUENCE</scope>
    <source>
        <strain evidence="7">CHS0354</strain>
    </source>
</reference>
<dbReference type="PANTHER" id="PTHR24365">
    <property type="entry name" value="TOLL-LIKE RECEPTOR"/>
    <property type="match status" value="1"/>
</dbReference>
<dbReference type="InterPro" id="IPR035897">
    <property type="entry name" value="Toll_tir_struct_dom_sf"/>
</dbReference>